<evidence type="ECO:0000313" key="2">
    <source>
        <dbReference type="EMBL" id="EPA05601.1"/>
    </source>
</evidence>
<reference evidence="2 3" key="1">
    <citation type="journal article" date="2012" name="J. Bacteriol.">
        <title>Genome Sequence of "Candidatus Nitrosoarchaeum limnia" BG20, a Low-Salinity Ammonia-Oxidizing Archaeon from the San Francisco Bay Estuary.</title>
        <authorList>
            <person name="Mosier A.C."/>
            <person name="Allen E.E."/>
            <person name="Kim M."/>
            <person name="Ferriera S."/>
            <person name="Francis C.A."/>
        </authorList>
    </citation>
    <scope>NUCLEOTIDE SEQUENCE [LARGE SCALE GENOMIC DNA]</scope>
    <source>
        <strain evidence="2 3">BG20</strain>
    </source>
</reference>
<gene>
    <name evidence="2" type="ORF">BG20_I1066</name>
</gene>
<accession>S2E877</accession>
<proteinExistence type="predicted"/>
<feature type="coiled-coil region" evidence="1">
    <location>
        <begin position="258"/>
        <end position="310"/>
    </location>
</feature>
<keyword evidence="1" id="KW-0175">Coiled coil</keyword>
<evidence type="ECO:0000313" key="3">
    <source>
        <dbReference type="Proteomes" id="UP000014065"/>
    </source>
</evidence>
<keyword evidence="3" id="KW-1185">Reference proteome</keyword>
<sequence>MSDIENPKQVTQTQIIKKIENLIDTNSGDIGRLYHILECLKQSKPLYHSDQMYLENKIKGQFIIVDEDSPKENPLLSKIQTLIDSGVGDPGRLQYMYDKVSQNKPLFHSDQVYLENKLKSSTDNLKNNSENFENLSVDDNIIEQESKNNEITPNIVSNTTQYQLPKLRGTMPKGWNPPENKSDELTGLYEKIKTEEESLKEHKKIHSEIEIQRSKLAQLILNRKEYENQVSLEKSLLDSQIKEEHLKIQEQTKLSEQIILQKAEIEKVKTERNELMKKITIEKEQVAKELEYQKNQLSQIRTEQEEIEKQIKIERLSLSKMLEEQKVNLQKQSQINLEIKEKQVDLEKTKKNTMKFYLK</sequence>
<protein>
    <submittedName>
        <fullName evidence="2">Uncharacterized protein</fullName>
    </submittedName>
</protein>
<dbReference type="RefSeq" id="WP_010191964.1">
    <property type="nucleotide sequence ID" value="NZ_AHJG01000172.1"/>
</dbReference>
<name>S2E877_9ARCH</name>
<comment type="caution">
    <text evidence="2">The sequence shown here is derived from an EMBL/GenBank/DDBJ whole genome shotgun (WGS) entry which is preliminary data.</text>
</comment>
<dbReference type="EMBL" id="AHJG01000172">
    <property type="protein sequence ID" value="EPA05601.1"/>
    <property type="molecule type" value="Genomic_DNA"/>
</dbReference>
<dbReference type="AlphaFoldDB" id="S2E877"/>
<evidence type="ECO:0000256" key="1">
    <source>
        <dbReference type="SAM" id="Coils"/>
    </source>
</evidence>
<organism evidence="2 3">
    <name type="scientific">Candidatus Nitrosarchaeum limnium BG20</name>
    <dbReference type="NCBI Taxonomy" id="859192"/>
    <lineage>
        <taxon>Archaea</taxon>
        <taxon>Nitrososphaerota</taxon>
        <taxon>Nitrososphaeria</taxon>
        <taxon>Nitrosopumilales</taxon>
        <taxon>Nitrosopumilaceae</taxon>
        <taxon>Nitrosarchaeum</taxon>
    </lineage>
</organism>
<dbReference type="Proteomes" id="UP000014065">
    <property type="component" value="Unassembled WGS sequence"/>
</dbReference>